<reference evidence="3" key="1">
    <citation type="submission" date="2016-06" db="UniProtKB">
        <authorList>
            <consortium name="WormBaseParasite"/>
        </authorList>
    </citation>
    <scope>IDENTIFICATION</scope>
</reference>
<evidence type="ECO:0000313" key="2">
    <source>
        <dbReference type="Proteomes" id="UP000271098"/>
    </source>
</evidence>
<reference evidence="1 2" key="2">
    <citation type="submission" date="2018-11" db="EMBL/GenBank/DDBJ databases">
        <authorList>
            <consortium name="Pathogen Informatics"/>
        </authorList>
    </citation>
    <scope>NUCLEOTIDE SEQUENCE [LARGE SCALE GENOMIC DNA]</scope>
</reference>
<dbReference type="EMBL" id="UYRT01000237">
    <property type="protein sequence ID" value="VDK27796.1"/>
    <property type="molecule type" value="Genomic_DNA"/>
</dbReference>
<name>A0A183CV06_9BILA</name>
<keyword evidence="2" id="KW-1185">Reference proteome</keyword>
<organism evidence="3">
    <name type="scientific">Gongylonema pulchrum</name>
    <dbReference type="NCBI Taxonomy" id="637853"/>
    <lineage>
        <taxon>Eukaryota</taxon>
        <taxon>Metazoa</taxon>
        <taxon>Ecdysozoa</taxon>
        <taxon>Nematoda</taxon>
        <taxon>Chromadorea</taxon>
        <taxon>Rhabditida</taxon>
        <taxon>Spirurina</taxon>
        <taxon>Spiruromorpha</taxon>
        <taxon>Spiruroidea</taxon>
        <taxon>Gongylonematidae</taxon>
        <taxon>Gongylonema</taxon>
    </lineage>
</organism>
<evidence type="ECO:0000313" key="3">
    <source>
        <dbReference type="WBParaSite" id="GPUH_0000029601-mRNA-1"/>
    </source>
</evidence>
<protein>
    <submittedName>
        <fullName evidence="3">Ovule protein</fullName>
    </submittedName>
</protein>
<dbReference type="WBParaSite" id="GPUH_0000029601-mRNA-1">
    <property type="protein sequence ID" value="GPUH_0000029601-mRNA-1"/>
    <property type="gene ID" value="GPUH_0000029601"/>
</dbReference>
<proteinExistence type="predicted"/>
<gene>
    <name evidence="1" type="ORF">GPUH_LOCUS297</name>
</gene>
<sequence length="68" mass="7828">MSTSPKRTTYRSRSELTMCSGGGVVMISWVFVWKLSTKERIWLSTHSKIPQMFVFLPYYANNNSCSSL</sequence>
<accession>A0A183CV06</accession>
<dbReference type="Proteomes" id="UP000271098">
    <property type="component" value="Unassembled WGS sequence"/>
</dbReference>
<dbReference type="AlphaFoldDB" id="A0A183CV06"/>
<evidence type="ECO:0000313" key="1">
    <source>
        <dbReference type="EMBL" id="VDK27796.1"/>
    </source>
</evidence>